<evidence type="ECO:0000313" key="9">
    <source>
        <dbReference type="Proteomes" id="UP000276634"/>
    </source>
</evidence>
<evidence type="ECO:0000256" key="5">
    <source>
        <dbReference type="ARBA" id="ARBA00023136"/>
    </source>
</evidence>
<name>A0A3N1Y471_9GAMM</name>
<accession>A0A3N1Y471</accession>
<dbReference type="AlphaFoldDB" id="A0A3N1Y471"/>
<feature type="transmembrane region" description="Helical" evidence="6">
    <location>
        <begin position="64"/>
        <end position="85"/>
    </location>
</feature>
<keyword evidence="5 6" id="KW-0472">Membrane</keyword>
<dbReference type="PANTHER" id="PTHR32322">
    <property type="entry name" value="INNER MEMBRANE TRANSPORTER"/>
    <property type="match status" value="1"/>
</dbReference>
<dbReference type="EMBL" id="RJVI01000002">
    <property type="protein sequence ID" value="ROR32412.1"/>
    <property type="molecule type" value="Genomic_DNA"/>
</dbReference>
<feature type="transmembrane region" description="Helical" evidence="6">
    <location>
        <begin position="91"/>
        <end position="113"/>
    </location>
</feature>
<evidence type="ECO:0000256" key="4">
    <source>
        <dbReference type="ARBA" id="ARBA00022989"/>
    </source>
</evidence>
<comment type="caution">
    <text evidence="8">The sequence shown here is derived from an EMBL/GenBank/DDBJ whole genome shotgun (WGS) entry which is preliminary data.</text>
</comment>
<keyword evidence="9" id="KW-1185">Reference proteome</keyword>
<evidence type="ECO:0000259" key="7">
    <source>
        <dbReference type="Pfam" id="PF00892"/>
    </source>
</evidence>
<feature type="transmembrane region" description="Helical" evidence="6">
    <location>
        <begin position="32"/>
        <end position="52"/>
    </location>
</feature>
<dbReference type="PANTHER" id="PTHR32322:SF2">
    <property type="entry name" value="EAMA DOMAIN-CONTAINING PROTEIN"/>
    <property type="match status" value="1"/>
</dbReference>
<organism evidence="8 9">
    <name type="scientific">Inmirania thermothiophila</name>
    <dbReference type="NCBI Taxonomy" id="1750597"/>
    <lineage>
        <taxon>Bacteria</taxon>
        <taxon>Pseudomonadati</taxon>
        <taxon>Pseudomonadota</taxon>
        <taxon>Gammaproteobacteria</taxon>
        <taxon>Chromatiales</taxon>
        <taxon>Ectothiorhodospiraceae</taxon>
        <taxon>Inmirania</taxon>
    </lineage>
</organism>
<feature type="transmembrane region" description="Helical" evidence="6">
    <location>
        <begin position="148"/>
        <end position="168"/>
    </location>
</feature>
<evidence type="ECO:0000256" key="3">
    <source>
        <dbReference type="ARBA" id="ARBA00022692"/>
    </source>
</evidence>
<evidence type="ECO:0000256" key="1">
    <source>
        <dbReference type="ARBA" id="ARBA00004141"/>
    </source>
</evidence>
<dbReference type="GO" id="GO:0016020">
    <property type="term" value="C:membrane"/>
    <property type="evidence" value="ECO:0007669"/>
    <property type="project" value="UniProtKB-SubCell"/>
</dbReference>
<evidence type="ECO:0000256" key="6">
    <source>
        <dbReference type="SAM" id="Phobius"/>
    </source>
</evidence>
<feature type="transmembrane region" description="Helical" evidence="6">
    <location>
        <begin position="120"/>
        <end position="136"/>
    </location>
</feature>
<feature type="domain" description="EamA" evidence="7">
    <location>
        <begin position="150"/>
        <end position="285"/>
    </location>
</feature>
<protein>
    <submittedName>
        <fullName evidence="8">Drug/metabolite transporter (DMT)-like permease</fullName>
    </submittedName>
</protein>
<sequence>MPYLLLALAALFWSGNFVLGRAFHAELPPVGLAFWRWAAALAILAPLALPRLRRAWPALRAARGRIAALALLGVAGFNTFVYLGLQSTTTVNALLINATVPVLIVPLAWLSGIERPGPRPLAGALVSLAGVAWIMARGDPAALARLDVHAGDAWILLAAFCWAAYSLLLRRLPPGLDPLAFLLAIVALGVAVLAPLYLAEHLGGRAFPLTRASAAVVGYVALFASVLAFVCWNHGIRAVGAARGGLFMHLMPVFGTVLAVLFLHERLHRYHLLGMLGVAAGIALATSRPRGRRKEEQAP</sequence>
<keyword evidence="4 6" id="KW-1133">Transmembrane helix</keyword>
<dbReference type="InterPro" id="IPR037185">
    <property type="entry name" value="EmrE-like"/>
</dbReference>
<dbReference type="OrthoDB" id="4167046at2"/>
<gene>
    <name evidence="8" type="ORF">EDC57_1612</name>
</gene>
<feature type="transmembrane region" description="Helical" evidence="6">
    <location>
        <begin position="244"/>
        <end position="264"/>
    </location>
</feature>
<dbReference type="Pfam" id="PF00892">
    <property type="entry name" value="EamA"/>
    <property type="match status" value="2"/>
</dbReference>
<proteinExistence type="inferred from homology"/>
<feature type="transmembrane region" description="Helical" evidence="6">
    <location>
        <begin position="211"/>
        <end position="232"/>
    </location>
</feature>
<feature type="transmembrane region" description="Helical" evidence="6">
    <location>
        <begin position="270"/>
        <end position="287"/>
    </location>
</feature>
<feature type="transmembrane region" description="Helical" evidence="6">
    <location>
        <begin position="180"/>
        <end position="199"/>
    </location>
</feature>
<evidence type="ECO:0000256" key="2">
    <source>
        <dbReference type="ARBA" id="ARBA00007362"/>
    </source>
</evidence>
<dbReference type="InterPro" id="IPR000620">
    <property type="entry name" value="EamA_dom"/>
</dbReference>
<dbReference type="RefSeq" id="WP_123401354.1">
    <property type="nucleotide sequence ID" value="NZ_RJVI01000002.1"/>
</dbReference>
<keyword evidence="3 6" id="KW-0812">Transmembrane</keyword>
<dbReference type="Proteomes" id="UP000276634">
    <property type="component" value="Unassembled WGS sequence"/>
</dbReference>
<feature type="domain" description="EamA" evidence="7">
    <location>
        <begin position="3"/>
        <end position="135"/>
    </location>
</feature>
<dbReference type="InterPro" id="IPR050638">
    <property type="entry name" value="AA-Vitamin_Transporters"/>
</dbReference>
<dbReference type="SUPFAM" id="SSF103481">
    <property type="entry name" value="Multidrug resistance efflux transporter EmrE"/>
    <property type="match status" value="2"/>
</dbReference>
<reference evidence="8 9" key="1">
    <citation type="submission" date="2018-11" db="EMBL/GenBank/DDBJ databases">
        <title>Genomic Encyclopedia of Type Strains, Phase IV (KMG-IV): sequencing the most valuable type-strain genomes for metagenomic binning, comparative biology and taxonomic classification.</title>
        <authorList>
            <person name="Goeker M."/>
        </authorList>
    </citation>
    <scope>NUCLEOTIDE SEQUENCE [LARGE SCALE GENOMIC DNA]</scope>
    <source>
        <strain evidence="8 9">DSM 100275</strain>
    </source>
</reference>
<comment type="similarity">
    <text evidence="2">Belongs to the EamA transporter family.</text>
</comment>
<comment type="subcellular location">
    <subcellularLocation>
        <location evidence="1">Membrane</location>
        <topology evidence="1">Multi-pass membrane protein</topology>
    </subcellularLocation>
</comment>
<evidence type="ECO:0000313" key="8">
    <source>
        <dbReference type="EMBL" id="ROR32412.1"/>
    </source>
</evidence>